<sequence length="114" mass="12692">MSQLLCATHRQVSLILFCQPLRNQHSSVVCNKCTREATSLFTRFTLPCSSCPVALRLQGVLGLAFRSAVPFTSFVKPAFRVYKRQAKRELALQERFTLALQERSAASAMGVKNG</sequence>
<proteinExistence type="predicted"/>
<evidence type="ECO:0000313" key="2">
    <source>
        <dbReference type="Proteomes" id="UP000735302"/>
    </source>
</evidence>
<gene>
    <name evidence="1" type="ORF">PoB_004508700</name>
</gene>
<name>A0AAV4BH42_9GAST</name>
<dbReference type="AlphaFoldDB" id="A0AAV4BH42"/>
<comment type="caution">
    <text evidence="1">The sequence shown here is derived from an EMBL/GenBank/DDBJ whole genome shotgun (WGS) entry which is preliminary data.</text>
</comment>
<accession>A0AAV4BH42</accession>
<reference evidence="1 2" key="1">
    <citation type="journal article" date="2021" name="Elife">
        <title>Chloroplast acquisition without the gene transfer in kleptoplastic sea slugs, Plakobranchus ocellatus.</title>
        <authorList>
            <person name="Maeda T."/>
            <person name="Takahashi S."/>
            <person name="Yoshida T."/>
            <person name="Shimamura S."/>
            <person name="Takaki Y."/>
            <person name="Nagai Y."/>
            <person name="Toyoda A."/>
            <person name="Suzuki Y."/>
            <person name="Arimoto A."/>
            <person name="Ishii H."/>
            <person name="Satoh N."/>
            <person name="Nishiyama T."/>
            <person name="Hasebe M."/>
            <person name="Maruyama T."/>
            <person name="Minagawa J."/>
            <person name="Obokata J."/>
            <person name="Shigenobu S."/>
        </authorList>
    </citation>
    <scope>NUCLEOTIDE SEQUENCE [LARGE SCALE GENOMIC DNA]</scope>
</reference>
<protein>
    <submittedName>
        <fullName evidence="1">Uncharacterized protein</fullName>
    </submittedName>
</protein>
<organism evidence="1 2">
    <name type="scientific">Plakobranchus ocellatus</name>
    <dbReference type="NCBI Taxonomy" id="259542"/>
    <lineage>
        <taxon>Eukaryota</taxon>
        <taxon>Metazoa</taxon>
        <taxon>Spiralia</taxon>
        <taxon>Lophotrochozoa</taxon>
        <taxon>Mollusca</taxon>
        <taxon>Gastropoda</taxon>
        <taxon>Heterobranchia</taxon>
        <taxon>Euthyneura</taxon>
        <taxon>Panpulmonata</taxon>
        <taxon>Sacoglossa</taxon>
        <taxon>Placobranchoidea</taxon>
        <taxon>Plakobranchidae</taxon>
        <taxon>Plakobranchus</taxon>
    </lineage>
</organism>
<dbReference type="EMBL" id="BLXT01004960">
    <property type="protein sequence ID" value="GFO18582.1"/>
    <property type="molecule type" value="Genomic_DNA"/>
</dbReference>
<keyword evidence="2" id="KW-1185">Reference proteome</keyword>
<evidence type="ECO:0000313" key="1">
    <source>
        <dbReference type="EMBL" id="GFO18582.1"/>
    </source>
</evidence>
<dbReference type="Proteomes" id="UP000735302">
    <property type="component" value="Unassembled WGS sequence"/>
</dbReference>